<gene>
    <name evidence="2" type="ORF">KP004_14110</name>
</gene>
<evidence type="ECO:0000259" key="1">
    <source>
        <dbReference type="PROSITE" id="PS50123"/>
    </source>
</evidence>
<dbReference type="SMART" id="SM00138">
    <property type="entry name" value="MeTrc"/>
    <property type="match status" value="1"/>
</dbReference>
<dbReference type="EMBL" id="CP076723">
    <property type="protein sequence ID" value="QWV92340.1"/>
    <property type="molecule type" value="Genomic_DNA"/>
</dbReference>
<dbReference type="PANTHER" id="PTHR24422:SF10">
    <property type="entry name" value="CHEMOTAXIS PROTEIN METHYLTRANSFERASE 2"/>
    <property type="match status" value="1"/>
</dbReference>
<dbReference type="InterPro" id="IPR000780">
    <property type="entry name" value="CheR_MeTrfase"/>
</dbReference>
<dbReference type="Proteomes" id="UP000683557">
    <property type="component" value="Chromosome"/>
</dbReference>
<name>A0ABX8J9X0_9BACT</name>
<evidence type="ECO:0000313" key="2">
    <source>
        <dbReference type="EMBL" id="QWV92340.1"/>
    </source>
</evidence>
<dbReference type="InterPro" id="IPR022641">
    <property type="entry name" value="CheR_N"/>
</dbReference>
<dbReference type="Pfam" id="PF03705">
    <property type="entry name" value="CheR_N"/>
    <property type="match status" value="1"/>
</dbReference>
<dbReference type="PROSITE" id="PS50123">
    <property type="entry name" value="CHER"/>
    <property type="match status" value="1"/>
</dbReference>
<sequence>METVGNLACRVETPDPYLERIRERVFQRSRLYFGPRKLSLFRQRLETRLAQLGLADYQSYLDHLERTPAEYASLLDLMTINETFFFRNPDQFGHLRQVVLPELELVRGRELMRSWGESGKDSGEKVMKLRVLCAGCSTGEEPYTVAMTLLEGLRYPKAWDIEIVAGDISKSCLDAARVGYYETDRLQNIPPHLIQKYFAATAGGAFVGEELRSLVRFIPLNLNQLMGGELPPEFVTGWGGFDVVFCRNVMIYFAPSCQQLLVETLSRLLAPGGHLFTGDAEPLHLFSHDLAAVPDASCLVYRKLENTEHASFL</sequence>
<reference evidence="2 3" key="1">
    <citation type="submission" date="2021-06" db="EMBL/GenBank/DDBJ databases">
        <title>Gemonas diversity in paddy soil.</title>
        <authorList>
            <person name="Liu G."/>
        </authorList>
    </citation>
    <scope>NUCLEOTIDE SEQUENCE [LARGE SCALE GENOMIC DNA]</scope>
    <source>
        <strain evidence="2 3">RG10</strain>
    </source>
</reference>
<keyword evidence="3" id="KW-1185">Reference proteome</keyword>
<protein>
    <submittedName>
        <fullName evidence="2">Protein-glutamate O-methyltransferase CheR</fullName>
    </submittedName>
</protein>
<dbReference type="RefSeq" id="WP_216799154.1">
    <property type="nucleotide sequence ID" value="NZ_CP076723.1"/>
</dbReference>
<dbReference type="InterPro" id="IPR022642">
    <property type="entry name" value="CheR_C"/>
</dbReference>
<evidence type="ECO:0000313" key="3">
    <source>
        <dbReference type="Proteomes" id="UP000683557"/>
    </source>
</evidence>
<accession>A0ABX8J9X0</accession>
<dbReference type="Pfam" id="PF01739">
    <property type="entry name" value="CheR"/>
    <property type="match status" value="1"/>
</dbReference>
<organism evidence="2 3">
    <name type="scientific">Geomonas oryzisoli</name>
    <dbReference type="NCBI Taxonomy" id="2847992"/>
    <lineage>
        <taxon>Bacteria</taxon>
        <taxon>Pseudomonadati</taxon>
        <taxon>Thermodesulfobacteriota</taxon>
        <taxon>Desulfuromonadia</taxon>
        <taxon>Geobacterales</taxon>
        <taxon>Geobacteraceae</taxon>
        <taxon>Geomonas</taxon>
    </lineage>
</organism>
<dbReference type="CDD" id="cd02440">
    <property type="entry name" value="AdoMet_MTases"/>
    <property type="match status" value="1"/>
</dbReference>
<dbReference type="InterPro" id="IPR050903">
    <property type="entry name" value="Bact_Chemotaxis_MeTrfase"/>
</dbReference>
<dbReference type="PANTHER" id="PTHR24422">
    <property type="entry name" value="CHEMOTAXIS PROTEIN METHYLTRANSFERASE"/>
    <property type="match status" value="1"/>
</dbReference>
<proteinExistence type="predicted"/>
<feature type="domain" description="CheR-type methyltransferase" evidence="1">
    <location>
        <begin position="6"/>
        <end position="306"/>
    </location>
</feature>